<dbReference type="AlphaFoldDB" id="A0A2K3MYS3"/>
<comment type="caution">
    <text evidence="1">The sequence shown here is derived from an EMBL/GenBank/DDBJ whole genome shotgun (WGS) entry which is preliminary data.</text>
</comment>
<feature type="non-terminal residue" evidence="1">
    <location>
        <position position="92"/>
    </location>
</feature>
<dbReference type="EMBL" id="ASHM01013991">
    <property type="protein sequence ID" value="PNX95948.1"/>
    <property type="molecule type" value="Genomic_DNA"/>
</dbReference>
<reference evidence="1 2" key="2">
    <citation type="journal article" date="2017" name="Front. Plant Sci.">
        <title>Gene Classification and Mining of Molecular Markers Useful in Red Clover (Trifolium pratense) Breeding.</title>
        <authorList>
            <person name="Istvanek J."/>
            <person name="Dluhosova J."/>
            <person name="Dluhos P."/>
            <person name="Patkova L."/>
            <person name="Nedelnik J."/>
            <person name="Repkova J."/>
        </authorList>
    </citation>
    <scope>NUCLEOTIDE SEQUENCE [LARGE SCALE GENOMIC DNA]</scope>
    <source>
        <strain evidence="2">cv. Tatra</strain>
        <tissue evidence="1">Young leaves</tissue>
    </source>
</reference>
<gene>
    <name evidence="1" type="ORF">L195_g019148</name>
</gene>
<protein>
    <submittedName>
        <fullName evidence="1">Uncharacterized protein</fullName>
    </submittedName>
</protein>
<evidence type="ECO:0000313" key="1">
    <source>
        <dbReference type="EMBL" id="PNX95948.1"/>
    </source>
</evidence>
<evidence type="ECO:0000313" key="2">
    <source>
        <dbReference type="Proteomes" id="UP000236291"/>
    </source>
</evidence>
<sequence length="92" mass="10966">MAAQMNNGRSVEELKEWTELLERDLETIMNGTYVHTMAYMSIMHLLPLERPLLLQRWWWLQRRKTNHRTGTVPVSGTGTGTRYDIFRKFKVQ</sequence>
<accession>A0A2K3MYS3</accession>
<proteinExistence type="predicted"/>
<organism evidence="1 2">
    <name type="scientific">Trifolium pratense</name>
    <name type="common">Red clover</name>
    <dbReference type="NCBI Taxonomy" id="57577"/>
    <lineage>
        <taxon>Eukaryota</taxon>
        <taxon>Viridiplantae</taxon>
        <taxon>Streptophyta</taxon>
        <taxon>Embryophyta</taxon>
        <taxon>Tracheophyta</taxon>
        <taxon>Spermatophyta</taxon>
        <taxon>Magnoliopsida</taxon>
        <taxon>eudicotyledons</taxon>
        <taxon>Gunneridae</taxon>
        <taxon>Pentapetalae</taxon>
        <taxon>rosids</taxon>
        <taxon>fabids</taxon>
        <taxon>Fabales</taxon>
        <taxon>Fabaceae</taxon>
        <taxon>Papilionoideae</taxon>
        <taxon>50 kb inversion clade</taxon>
        <taxon>NPAAA clade</taxon>
        <taxon>Hologalegina</taxon>
        <taxon>IRL clade</taxon>
        <taxon>Trifolieae</taxon>
        <taxon>Trifolium</taxon>
    </lineage>
</organism>
<dbReference type="Proteomes" id="UP000236291">
    <property type="component" value="Unassembled WGS sequence"/>
</dbReference>
<name>A0A2K3MYS3_TRIPR</name>
<reference evidence="1 2" key="1">
    <citation type="journal article" date="2014" name="Am. J. Bot.">
        <title>Genome assembly and annotation for red clover (Trifolium pratense; Fabaceae).</title>
        <authorList>
            <person name="Istvanek J."/>
            <person name="Jaros M."/>
            <person name="Krenek A."/>
            <person name="Repkova J."/>
        </authorList>
    </citation>
    <scope>NUCLEOTIDE SEQUENCE [LARGE SCALE GENOMIC DNA]</scope>
    <source>
        <strain evidence="2">cv. Tatra</strain>
        <tissue evidence="1">Young leaves</tissue>
    </source>
</reference>